<reference evidence="1 2" key="1">
    <citation type="submission" date="2017-06" db="EMBL/GenBank/DDBJ databases">
        <title>Genome Sequencing of the methanotroph Methylovulum psychrotolerants str. HV10-M2 isolated from a high-altitude environment.</title>
        <authorList>
            <person name="Mateos-Rivera A."/>
        </authorList>
    </citation>
    <scope>NUCLEOTIDE SEQUENCE [LARGE SCALE GENOMIC DNA]</scope>
    <source>
        <strain evidence="1 2">HV10_M2</strain>
    </source>
</reference>
<dbReference type="SUPFAM" id="SSF88723">
    <property type="entry name" value="PIN domain-like"/>
    <property type="match status" value="1"/>
</dbReference>
<dbReference type="Gene3D" id="3.40.50.1010">
    <property type="entry name" value="5'-nuclease"/>
    <property type="match status" value="1"/>
</dbReference>
<evidence type="ECO:0000313" key="2">
    <source>
        <dbReference type="Proteomes" id="UP000197019"/>
    </source>
</evidence>
<accession>A0A1Z4BWC8</accession>
<organism evidence="1 2">
    <name type="scientific">Methylovulum psychrotolerans</name>
    <dbReference type="NCBI Taxonomy" id="1704499"/>
    <lineage>
        <taxon>Bacteria</taxon>
        <taxon>Pseudomonadati</taxon>
        <taxon>Pseudomonadota</taxon>
        <taxon>Gammaproteobacteria</taxon>
        <taxon>Methylococcales</taxon>
        <taxon>Methylococcaceae</taxon>
        <taxon>Methylovulum</taxon>
    </lineage>
</organism>
<proteinExistence type="predicted"/>
<gene>
    <name evidence="1" type="ORF">CEK71_05415</name>
</gene>
<protein>
    <submittedName>
        <fullName evidence="1">PIN domain-containing protein</fullName>
    </submittedName>
</protein>
<dbReference type="RefSeq" id="WP_088618427.1">
    <property type="nucleotide sequence ID" value="NZ_JAGVVN010000001.1"/>
</dbReference>
<dbReference type="EMBL" id="CP022129">
    <property type="protein sequence ID" value="ASF45550.1"/>
    <property type="molecule type" value="Genomic_DNA"/>
</dbReference>
<name>A0A1Z4BWC8_9GAMM</name>
<dbReference type="Proteomes" id="UP000197019">
    <property type="component" value="Chromosome"/>
</dbReference>
<sequence length="145" mass="16645">MKIYMDNCCLNRPFDNQADLRVHLEAEAIKTIITLVERQIWQLVSSPILKFEIAKLTDEPRKIELRLMESLASEVIEINSSMINRAKQFESFGVQAFDALHLACSENNADIFLTVDDKFIKKAQTINGLKITVRNPLVWLNEVLP</sequence>
<evidence type="ECO:0000313" key="1">
    <source>
        <dbReference type="EMBL" id="ASF45550.1"/>
    </source>
</evidence>
<dbReference type="InterPro" id="IPR029060">
    <property type="entry name" value="PIN-like_dom_sf"/>
</dbReference>
<dbReference type="KEGG" id="mpsy:CEK71_05415"/>
<keyword evidence="2" id="KW-1185">Reference proteome</keyword>
<dbReference type="AlphaFoldDB" id="A0A1Z4BWC8"/>